<name>A0ABW7C936_9CYAN</name>
<dbReference type="Pfam" id="PF11850">
    <property type="entry name" value="DUF3370"/>
    <property type="match status" value="1"/>
</dbReference>
<evidence type="ECO:0000313" key="2">
    <source>
        <dbReference type="EMBL" id="MFG3817679.1"/>
    </source>
</evidence>
<feature type="region of interest" description="Disordered" evidence="1">
    <location>
        <begin position="21"/>
        <end position="54"/>
    </location>
</feature>
<dbReference type="EMBL" id="JAZAQF010000050">
    <property type="protein sequence ID" value="MFG3817679.1"/>
    <property type="molecule type" value="Genomic_DNA"/>
</dbReference>
<organism evidence="2 3">
    <name type="scientific">Limnothrix redekei LRLZ20PSL1</name>
    <dbReference type="NCBI Taxonomy" id="3112953"/>
    <lineage>
        <taxon>Bacteria</taxon>
        <taxon>Bacillati</taxon>
        <taxon>Cyanobacteriota</taxon>
        <taxon>Cyanophyceae</taxon>
        <taxon>Pseudanabaenales</taxon>
        <taxon>Pseudanabaenaceae</taxon>
        <taxon>Limnothrix</taxon>
    </lineage>
</organism>
<keyword evidence="3" id="KW-1185">Reference proteome</keyword>
<evidence type="ECO:0000313" key="3">
    <source>
        <dbReference type="Proteomes" id="UP001604335"/>
    </source>
</evidence>
<sequence>MLSLLLGLFPLQVGPVAQLPPIEQAEPDSPGNREAAEDEILAPQPVRRREVTQRHEVRSLPGRLDNVPVFNSNSPEVVLTEGILLSTFPSNGMAVPSAHLNYAFQGRFDIFSHHISRAAAYQEGRTLFQGVMVYNPGPRTVDVNIREAASYISRFEAPFKPLPAYLEDPIGAIYSGSGSRVVGDVLRGRRRGLLRSNLRLGPREAEMVVNSPIPVGKITPSSNTRSTLIRAESNGPVYLASLAMFSPKTPDGREQIPSLREWQYLLVRSGLSGPRDVAPTSLNLAETSSRFFYGRVAGVAKGSRWEATLTDPGANELRVPTDGGAISYPIATLPRGTLGTRQVQSAPMVARYPDTAYLAHGNYGVQYSLTLPLTNRTGSPQQVAILFQTPLKEDGPSDQLRFLEPPEERVFFRGPIRLQYQDDLGNSIDRFIHVVQHRGEQGQPLATLNLRPGSKRVVQVNFLYPPDATPPQVLTVQSIR</sequence>
<reference evidence="3" key="1">
    <citation type="journal article" date="2024" name="Algal Res.">
        <title>Biochemical, toxicological and genomic investigation of a high-biomass producing Limnothrix strain isolated from Italian shallow drinking water reservoir.</title>
        <authorList>
            <person name="Simonazzi M."/>
            <person name="Shishido T.K."/>
            <person name="Delbaje E."/>
            <person name="Wahlsten M."/>
            <person name="Fewer D.P."/>
            <person name="Sivonen K."/>
            <person name="Pezzolesi L."/>
            <person name="Pistocchi R."/>
        </authorList>
    </citation>
    <scope>NUCLEOTIDE SEQUENCE [LARGE SCALE GENOMIC DNA]</scope>
    <source>
        <strain evidence="3">LRLZ20PSL1</strain>
    </source>
</reference>
<evidence type="ECO:0000256" key="1">
    <source>
        <dbReference type="SAM" id="MobiDB-lite"/>
    </source>
</evidence>
<comment type="caution">
    <text evidence="2">The sequence shown here is derived from an EMBL/GenBank/DDBJ whole genome shotgun (WGS) entry which is preliminary data.</text>
</comment>
<dbReference type="InterPro" id="IPR021801">
    <property type="entry name" value="DUF3370"/>
</dbReference>
<dbReference type="Proteomes" id="UP001604335">
    <property type="component" value="Unassembled WGS sequence"/>
</dbReference>
<gene>
    <name evidence="2" type="ORF">VPK24_08515</name>
</gene>
<protein>
    <submittedName>
        <fullName evidence="2">DUF3370 domain-containing protein</fullName>
    </submittedName>
</protein>
<dbReference type="RefSeq" id="WP_393012171.1">
    <property type="nucleotide sequence ID" value="NZ_JAZAQF010000050.1"/>
</dbReference>
<proteinExistence type="predicted"/>
<accession>A0ABW7C936</accession>